<dbReference type="CDD" id="cd12412">
    <property type="entry name" value="RRM_DAZL_BOULE"/>
    <property type="match status" value="1"/>
</dbReference>
<dbReference type="InterPro" id="IPR012677">
    <property type="entry name" value="Nucleotide-bd_a/b_plait_sf"/>
</dbReference>
<protein>
    <submittedName>
        <fullName evidence="6">RRM domain-containing protein</fullName>
    </submittedName>
</protein>
<dbReference type="GO" id="GO:0005737">
    <property type="term" value="C:cytoplasm"/>
    <property type="evidence" value="ECO:0007669"/>
    <property type="project" value="TreeGrafter"/>
</dbReference>
<evidence type="ECO:0000256" key="1">
    <source>
        <dbReference type="ARBA" id="ARBA00022884"/>
    </source>
</evidence>
<dbReference type="GO" id="GO:0008494">
    <property type="term" value="F:translation activator activity"/>
    <property type="evidence" value="ECO:0007669"/>
    <property type="project" value="TreeGrafter"/>
</dbReference>
<organism evidence="5 6">
    <name type="scientific">Ascaris lumbricoides</name>
    <name type="common">Giant roundworm</name>
    <dbReference type="NCBI Taxonomy" id="6252"/>
    <lineage>
        <taxon>Eukaryota</taxon>
        <taxon>Metazoa</taxon>
        <taxon>Ecdysozoa</taxon>
        <taxon>Nematoda</taxon>
        <taxon>Chromadorea</taxon>
        <taxon>Rhabditida</taxon>
        <taxon>Spirurina</taxon>
        <taxon>Ascaridomorpha</taxon>
        <taxon>Ascaridoidea</taxon>
        <taxon>Ascarididae</taxon>
        <taxon>Ascaris</taxon>
    </lineage>
</organism>
<sequence length="422" mass="45484">MLGTALTTVAFDGAGNPYQVVYPATPTYNTSAVPAGLPDSYGFELIPHRVFVGGFPAATSESELRTLFEKFGHVREAKVIRSGEGASKGYGFITFDSEEEAKLVMEKAEREKLEFRGRRLNLGPAVRRTTRYPRYPQEYTLATPTGQLLTASAFGGFSYAYPPSPYMVVSPTQTSPSFVYSPVASPPCQVLYPFGANVNQEYGDIHTQMQTFTTAAEQAMPTANTTASVAQEPSNQTADAYTVAMCATPQLQQSPRSYCATPSASLVSMTQPLTPVTPSVISQEPMGYTPGTYYAPAGVPQIDMRHYSQMNPLVTSPPYFLPPNAVAVANTNGQPITVSTPINHSVAQQALPESTQGQRFSGELLPSGWHARPAEITAPLRRPISSMNLLTGHAAQLGHQRADRGDLPQVTPRVTASNQYSA</sequence>
<evidence type="ECO:0000259" key="4">
    <source>
        <dbReference type="PROSITE" id="PS50102"/>
    </source>
</evidence>
<evidence type="ECO:0000313" key="6">
    <source>
        <dbReference type="WBParaSite" id="ALUE_0001405001-mRNA-1"/>
    </source>
</evidence>
<dbReference type="PANTHER" id="PTHR11176:SF57">
    <property type="entry name" value="PROTEIN BOULE"/>
    <property type="match status" value="1"/>
</dbReference>
<keyword evidence="1 2" id="KW-0694">RNA-binding</keyword>
<evidence type="ECO:0000256" key="2">
    <source>
        <dbReference type="PROSITE-ProRule" id="PRU00176"/>
    </source>
</evidence>
<dbReference type="InterPro" id="IPR035979">
    <property type="entry name" value="RBD_domain_sf"/>
</dbReference>
<accession>A0A0M3I9C9</accession>
<dbReference type="GO" id="GO:0070935">
    <property type="term" value="P:3'-UTR-mediated mRNA stabilization"/>
    <property type="evidence" value="ECO:0007669"/>
    <property type="project" value="TreeGrafter"/>
</dbReference>
<dbReference type="InterPro" id="IPR000504">
    <property type="entry name" value="RRM_dom"/>
</dbReference>
<evidence type="ECO:0000256" key="3">
    <source>
        <dbReference type="SAM" id="MobiDB-lite"/>
    </source>
</evidence>
<feature type="region of interest" description="Disordered" evidence="3">
    <location>
        <begin position="398"/>
        <end position="422"/>
    </location>
</feature>
<dbReference type="Pfam" id="PF00076">
    <property type="entry name" value="RRM_1"/>
    <property type="match status" value="1"/>
</dbReference>
<dbReference type="AlphaFoldDB" id="A0A0M3I9C9"/>
<dbReference type="GO" id="GO:0003730">
    <property type="term" value="F:mRNA 3'-UTR binding"/>
    <property type="evidence" value="ECO:0007669"/>
    <property type="project" value="TreeGrafter"/>
</dbReference>
<feature type="domain" description="RRM" evidence="4">
    <location>
        <begin position="48"/>
        <end position="127"/>
    </location>
</feature>
<dbReference type="GO" id="GO:0045948">
    <property type="term" value="P:positive regulation of translational initiation"/>
    <property type="evidence" value="ECO:0007669"/>
    <property type="project" value="TreeGrafter"/>
</dbReference>
<dbReference type="Proteomes" id="UP000036681">
    <property type="component" value="Unplaced"/>
</dbReference>
<evidence type="ECO:0000313" key="5">
    <source>
        <dbReference type="Proteomes" id="UP000036681"/>
    </source>
</evidence>
<name>A0A0M3I9C9_ASCLU</name>
<feature type="compositionally biased region" description="Polar residues" evidence="3">
    <location>
        <begin position="412"/>
        <end position="422"/>
    </location>
</feature>
<proteinExistence type="predicted"/>
<dbReference type="SUPFAM" id="SSF54928">
    <property type="entry name" value="RNA-binding domain, RBD"/>
    <property type="match status" value="1"/>
</dbReference>
<dbReference type="WBParaSite" id="ALUE_0001405001-mRNA-1">
    <property type="protein sequence ID" value="ALUE_0001405001-mRNA-1"/>
    <property type="gene ID" value="ALUE_0001405001"/>
</dbReference>
<dbReference type="SMART" id="SM00360">
    <property type="entry name" value="RRM"/>
    <property type="match status" value="1"/>
</dbReference>
<dbReference type="PANTHER" id="PTHR11176">
    <property type="entry name" value="BOULE-RELATED"/>
    <property type="match status" value="1"/>
</dbReference>
<dbReference type="Gene3D" id="3.30.70.330">
    <property type="match status" value="1"/>
</dbReference>
<keyword evidence="5" id="KW-1185">Reference proteome</keyword>
<dbReference type="PROSITE" id="PS50102">
    <property type="entry name" value="RRM"/>
    <property type="match status" value="1"/>
</dbReference>
<reference evidence="6" key="1">
    <citation type="submission" date="2016-05" db="UniProtKB">
        <authorList>
            <consortium name="WormBaseParasite"/>
        </authorList>
    </citation>
    <scope>IDENTIFICATION</scope>
</reference>
<dbReference type="InterPro" id="IPR034988">
    <property type="entry name" value="DAZ_BOULE_RRM"/>
</dbReference>